<dbReference type="Pfam" id="PF00067">
    <property type="entry name" value="p450"/>
    <property type="match status" value="1"/>
</dbReference>
<dbReference type="Gene3D" id="1.10.630.10">
    <property type="entry name" value="Cytochrome P450"/>
    <property type="match status" value="1"/>
</dbReference>
<dbReference type="EMBL" id="KK100311">
    <property type="protein sequence ID" value="KIZ06957.1"/>
    <property type="molecule type" value="Genomic_DNA"/>
</dbReference>
<dbReference type="GO" id="GO:0010291">
    <property type="term" value="F:beta-carotene 3-hydroxylase activity"/>
    <property type="evidence" value="ECO:0007669"/>
    <property type="project" value="TreeGrafter"/>
</dbReference>
<dbReference type="PANTHER" id="PTHR24291:SF171">
    <property type="entry name" value="PROTEIN LUTEIN DEFICIENT 5, CHLOROPLASTIC"/>
    <property type="match status" value="1"/>
</dbReference>
<dbReference type="Proteomes" id="UP000054498">
    <property type="component" value="Unassembled WGS sequence"/>
</dbReference>
<dbReference type="InterPro" id="IPR036396">
    <property type="entry name" value="Cyt_P450_sf"/>
</dbReference>
<dbReference type="GeneID" id="25727104"/>
<proteinExistence type="inferred from homology"/>
<dbReference type="KEGG" id="mng:MNEG_0986"/>
<gene>
    <name evidence="2" type="ORF">MNEG_0986</name>
</gene>
<dbReference type="InterPro" id="IPR001128">
    <property type="entry name" value="Cyt_P450"/>
</dbReference>
<dbReference type="GO" id="GO:0020037">
    <property type="term" value="F:heme binding"/>
    <property type="evidence" value="ECO:0007669"/>
    <property type="project" value="InterPro"/>
</dbReference>
<dbReference type="GO" id="GO:0016705">
    <property type="term" value="F:oxidoreductase activity, acting on paired donors, with incorporation or reduction of molecular oxygen"/>
    <property type="evidence" value="ECO:0007669"/>
    <property type="project" value="InterPro"/>
</dbReference>
<comment type="similarity">
    <text evidence="1">Belongs to the cytochrome P450 family.</text>
</comment>
<dbReference type="GO" id="GO:0005506">
    <property type="term" value="F:iron ion binding"/>
    <property type="evidence" value="ECO:0007669"/>
    <property type="project" value="InterPro"/>
</dbReference>
<evidence type="ECO:0008006" key="4">
    <source>
        <dbReference type="Google" id="ProtNLM"/>
    </source>
</evidence>
<evidence type="ECO:0000256" key="1">
    <source>
        <dbReference type="ARBA" id="ARBA00010617"/>
    </source>
</evidence>
<keyword evidence="3" id="KW-1185">Reference proteome</keyword>
<dbReference type="SUPFAM" id="SSF48264">
    <property type="entry name" value="Cytochrome P450"/>
    <property type="match status" value="1"/>
</dbReference>
<dbReference type="AlphaFoldDB" id="A0A0D2N3K6"/>
<organism evidence="2 3">
    <name type="scientific">Monoraphidium neglectum</name>
    <dbReference type="NCBI Taxonomy" id="145388"/>
    <lineage>
        <taxon>Eukaryota</taxon>
        <taxon>Viridiplantae</taxon>
        <taxon>Chlorophyta</taxon>
        <taxon>core chlorophytes</taxon>
        <taxon>Chlorophyceae</taxon>
        <taxon>CS clade</taxon>
        <taxon>Sphaeropleales</taxon>
        <taxon>Selenastraceae</taxon>
        <taxon>Monoraphidium</taxon>
    </lineage>
</organism>
<evidence type="ECO:0000313" key="2">
    <source>
        <dbReference type="EMBL" id="KIZ06957.1"/>
    </source>
</evidence>
<dbReference type="STRING" id="145388.A0A0D2N3K6"/>
<sequence length="172" mass="19655">MRATRRRLCFGVLNLAVFNYDFDSLTHDDPVIQAVYTALREAEYRSTAPIAYWNLPPARWLVPRQRRVQEALKIVNATLDSLIAKAKALVDEEDKDWEEEFMSERDPSILHFLVASGDDITSKQLRDDLMTLLIAGHETTAAVLTWTLHLLADRPDVVDRIRQEVGGHAQKD</sequence>
<dbReference type="GO" id="GO:0016123">
    <property type="term" value="P:xanthophyll biosynthetic process"/>
    <property type="evidence" value="ECO:0007669"/>
    <property type="project" value="TreeGrafter"/>
</dbReference>
<evidence type="ECO:0000313" key="3">
    <source>
        <dbReference type="Proteomes" id="UP000054498"/>
    </source>
</evidence>
<dbReference type="RefSeq" id="XP_013905976.1">
    <property type="nucleotide sequence ID" value="XM_014050522.1"/>
</dbReference>
<reference evidence="2 3" key="1">
    <citation type="journal article" date="2013" name="BMC Genomics">
        <title>Reconstruction of the lipid metabolism for the microalga Monoraphidium neglectum from its genome sequence reveals characteristics suitable for biofuel production.</title>
        <authorList>
            <person name="Bogen C."/>
            <person name="Al-Dilaimi A."/>
            <person name="Albersmeier A."/>
            <person name="Wichmann J."/>
            <person name="Grundmann M."/>
            <person name="Rupp O."/>
            <person name="Lauersen K.J."/>
            <person name="Blifernez-Klassen O."/>
            <person name="Kalinowski J."/>
            <person name="Goesmann A."/>
            <person name="Mussgnug J.H."/>
            <person name="Kruse O."/>
        </authorList>
    </citation>
    <scope>NUCLEOTIDE SEQUENCE [LARGE SCALE GENOMIC DNA]</scope>
    <source>
        <strain evidence="2 3">SAG 48.87</strain>
    </source>
</reference>
<dbReference type="OrthoDB" id="1470350at2759"/>
<dbReference type="GO" id="GO:0009507">
    <property type="term" value="C:chloroplast"/>
    <property type="evidence" value="ECO:0007669"/>
    <property type="project" value="TreeGrafter"/>
</dbReference>
<dbReference type="PANTHER" id="PTHR24291">
    <property type="entry name" value="CYTOCHROME P450 FAMILY 4"/>
    <property type="match status" value="1"/>
</dbReference>
<dbReference type="InterPro" id="IPR050196">
    <property type="entry name" value="Cytochrome_P450_Monoox"/>
</dbReference>
<accession>A0A0D2N3K6</accession>
<name>A0A0D2N3K6_9CHLO</name>
<protein>
    <recommendedName>
        <fullName evidence="4">Cytochrome P450</fullName>
    </recommendedName>
</protein>